<reference evidence="5" key="1">
    <citation type="submission" date="2023-09" db="EMBL/GenBank/DDBJ databases">
        <authorList>
            <person name="Zeng C."/>
        </authorList>
    </citation>
    <scope>NUCLEOTIDE SEQUENCE</scope>
    <source>
        <strain evidence="5">ZCY20-5</strain>
    </source>
</reference>
<proteinExistence type="predicted"/>
<reference evidence="5" key="2">
    <citation type="submission" date="2024-06" db="EMBL/GenBank/DDBJ databases">
        <title>Caproicibacterium argilliputei sp. nov, a novel caproic acid producing anaerobic bacterium isolated from pit mud.</title>
        <authorList>
            <person name="Xia S."/>
        </authorList>
    </citation>
    <scope>NUCLEOTIDE SEQUENCE</scope>
    <source>
        <strain evidence="5">ZCY20-5</strain>
    </source>
</reference>
<evidence type="ECO:0000313" key="5">
    <source>
        <dbReference type="EMBL" id="WOC33115.1"/>
    </source>
</evidence>
<dbReference type="RefSeq" id="WP_275844338.1">
    <property type="nucleotide sequence ID" value="NZ_CP135996.1"/>
</dbReference>
<dbReference type="CDD" id="cd00367">
    <property type="entry name" value="PTS-HPr_like"/>
    <property type="match status" value="1"/>
</dbReference>
<dbReference type="KEGG" id="carl:PXC00_04340"/>
<evidence type="ECO:0000256" key="2">
    <source>
        <dbReference type="ARBA" id="ARBA00022490"/>
    </source>
</evidence>
<dbReference type="GO" id="GO:0005737">
    <property type="term" value="C:cytoplasm"/>
    <property type="evidence" value="ECO:0007669"/>
    <property type="project" value="UniProtKB-SubCell"/>
</dbReference>
<evidence type="ECO:0000259" key="4">
    <source>
        <dbReference type="PROSITE" id="PS51350"/>
    </source>
</evidence>
<dbReference type="PANTHER" id="PTHR33705">
    <property type="entry name" value="PHOSPHOCARRIER PROTEIN HPR"/>
    <property type="match status" value="1"/>
</dbReference>
<gene>
    <name evidence="5" type="ORF">PXC00_04340</name>
</gene>
<name>A0AA97DCT1_9FIRM</name>
<dbReference type="AlphaFoldDB" id="A0AA97DCT1"/>
<keyword evidence="3" id="KW-0598">Phosphotransferase system</keyword>
<dbReference type="Proteomes" id="UP001300604">
    <property type="component" value="Chromosome"/>
</dbReference>
<dbReference type="GO" id="GO:0009401">
    <property type="term" value="P:phosphoenolpyruvate-dependent sugar phosphotransferase system"/>
    <property type="evidence" value="ECO:0007669"/>
    <property type="project" value="UniProtKB-KW"/>
</dbReference>
<dbReference type="PANTHER" id="PTHR33705:SF2">
    <property type="entry name" value="PHOSPHOCARRIER PROTEIN NPR"/>
    <property type="match status" value="1"/>
</dbReference>
<dbReference type="InterPro" id="IPR050399">
    <property type="entry name" value="HPr"/>
</dbReference>
<evidence type="ECO:0000256" key="3">
    <source>
        <dbReference type="ARBA" id="ARBA00022683"/>
    </source>
</evidence>
<feature type="domain" description="HPr" evidence="4">
    <location>
        <begin position="1"/>
        <end position="85"/>
    </location>
</feature>
<dbReference type="SUPFAM" id="SSF55594">
    <property type="entry name" value="HPr-like"/>
    <property type="match status" value="1"/>
</dbReference>
<dbReference type="EMBL" id="CP135996">
    <property type="protein sequence ID" value="WOC33115.1"/>
    <property type="molecule type" value="Genomic_DNA"/>
</dbReference>
<accession>A0AA97DCT1</accession>
<dbReference type="Gene3D" id="3.30.1340.10">
    <property type="entry name" value="HPr-like"/>
    <property type="match status" value="1"/>
</dbReference>
<evidence type="ECO:0000313" key="6">
    <source>
        <dbReference type="Proteomes" id="UP001300604"/>
    </source>
</evidence>
<protein>
    <submittedName>
        <fullName evidence="5">HPr family phosphocarrier protein</fullName>
    </submittedName>
</protein>
<comment type="subcellular location">
    <subcellularLocation>
        <location evidence="1">Cytoplasm</location>
    </subcellularLocation>
</comment>
<keyword evidence="2" id="KW-0963">Cytoplasm</keyword>
<dbReference type="InterPro" id="IPR035895">
    <property type="entry name" value="HPr-like_sf"/>
</dbReference>
<sequence>MKKFTYRITDREGLHARPAGLLAKAAGDFPCSVTVEKDGKLANAKGILGLMRMAVKCGEEVTVTCSGEREAEAEVSLQQFFQQNL</sequence>
<dbReference type="Pfam" id="PF00381">
    <property type="entry name" value="PTS-HPr"/>
    <property type="match status" value="1"/>
</dbReference>
<keyword evidence="6" id="KW-1185">Reference proteome</keyword>
<evidence type="ECO:0000256" key="1">
    <source>
        <dbReference type="ARBA" id="ARBA00004496"/>
    </source>
</evidence>
<dbReference type="NCBIfam" id="TIGR01003">
    <property type="entry name" value="PTS_HPr_family"/>
    <property type="match status" value="1"/>
</dbReference>
<dbReference type="InterPro" id="IPR000032">
    <property type="entry name" value="HPr-like"/>
</dbReference>
<organism evidence="5 6">
    <name type="scientific">Caproicibacterium argilliputei</name>
    <dbReference type="NCBI Taxonomy" id="3030016"/>
    <lineage>
        <taxon>Bacteria</taxon>
        <taxon>Bacillati</taxon>
        <taxon>Bacillota</taxon>
        <taxon>Clostridia</taxon>
        <taxon>Eubacteriales</taxon>
        <taxon>Oscillospiraceae</taxon>
        <taxon>Caproicibacterium</taxon>
    </lineage>
</organism>
<dbReference type="PROSITE" id="PS51350">
    <property type="entry name" value="PTS_HPR_DOM"/>
    <property type="match status" value="1"/>
</dbReference>
<dbReference type="PRINTS" id="PR00107">
    <property type="entry name" value="PHOSPHOCPHPR"/>
</dbReference>